<feature type="region of interest" description="Disordered" evidence="1">
    <location>
        <begin position="1"/>
        <end position="44"/>
    </location>
</feature>
<proteinExistence type="predicted"/>
<organism evidence="2 3">
    <name type="scientific">Stenotrophomonas tumulicola</name>
    <dbReference type="NCBI Taxonomy" id="1685415"/>
    <lineage>
        <taxon>Bacteria</taxon>
        <taxon>Pseudomonadati</taxon>
        <taxon>Pseudomonadota</taxon>
        <taxon>Gammaproteobacteria</taxon>
        <taxon>Lysobacterales</taxon>
        <taxon>Lysobacteraceae</taxon>
        <taxon>Stenotrophomonas</taxon>
    </lineage>
</organism>
<evidence type="ECO:0000313" key="3">
    <source>
        <dbReference type="Proteomes" id="UP000547058"/>
    </source>
</evidence>
<evidence type="ECO:0000256" key="1">
    <source>
        <dbReference type="SAM" id="MobiDB-lite"/>
    </source>
</evidence>
<dbReference type="Proteomes" id="UP000547058">
    <property type="component" value="Unassembled WGS sequence"/>
</dbReference>
<dbReference type="AlphaFoldDB" id="A0A7W3FMS6"/>
<accession>A0A7W3FMS6</accession>
<dbReference type="RefSeq" id="WP_182339217.1">
    <property type="nucleotide sequence ID" value="NZ_JACGXS010000004.1"/>
</dbReference>
<evidence type="ECO:0000313" key="2">
    <source>
        <dbReference type="EMBL" id="MBA8682077.1"/>
    </source>
</evidence>
<reference evidence="2 3" key="1">
    <citation type="submission" date="2020-08" db="EMBL/GenBank/DDBJ databases">
        <title>Stenotrophomonas tumulicola JCM 30961.</title>
        <authorList>
            <person name="Deng Y."/>
        </authorList>
    </citation>
    <scope>NUCLEOTIDE SEQUENCE [LARGE SCALE GENOMIC DNA]</scope>
    <source>
        <strain evidence="2 3">JCM 30961</strain>
    </source>
</reference>
<gene>
    <name evidence="2" type="ORF">H4O11_09695</name>
</gene>
<dbReference type="EMBL" id="JACGXS010000004">
    <property type="protein sequence ID" value="MBA8682077.1"/>
    <property type="molecule type" value="Genomic_DNA"/>
</dbReference>
<protein>
    <submittedName>
        <fullName evidence="2">Uncharacterized protein</fullName>
    </submittedName>
</protein>
<comment type="caution">
    <text evidence="2">The sequence shown here is derived from an EMBL/GenBank/DDBJ whole genome shotgun (WGS) entry which is preliminary data.</text>
</comment>
<keyword evidence="3" id="KW-1185">Reference proteome</keyword>
<sequence>MNSITGAMALKPAPIPERPDGRVSLQERMQSAGWVPETGDGEEEDVVLTPASAWAQQLFKEMIFFGDEETNGIPPLTMDP</sequence>
<name>A0A7W3FMS6_9GAMM</name>